<feature type="signal peptide" evidence="1">
    <location>
        <begin position="1"/>
        <end position="25"/>
    </location>
</feature>
<evidence type="ECO:0000256" key="1">
    <source>
        <dbReference type="SAM" id="SignalP"/>
    </source>
</evidence>
<dbReference type="Pfam" id="PF24976">
    <property type="entry name" value="Lipocalin_10"/>
    <property type="match status" value="1"/>
</dbReference>
<dbReference type="RefSeq" id="XP_020302514.1">
    <property type="nucleotide sequence ID" value="XM_020447234.1"/>
</dbReference>
<dbReference type="CTD" id="9944154"/>
<dbReference type="OMA" id="CPYQIVI"/>
<name>A0A1S0TX82_LOALO</name>
<dbReference type="FunCoup" id="A0A1S0TX82">
    <property type="interactions" value="9"/>
</dbReference>
<sequence length="258" mass="28993">MTLRSNLNIVLSTAFLVQYCCPVLAQHSNLLDLFGINTGQSGTVSDRIPTDDITRLRKPLPQVMLLDGIPSVPGIIGSFPGIGGCLLRRTPLVNQRSPSLFQNLLRFIPGAQDYLSDLVKTPIVDLHSLMGNPHGIPKVGFGYGIIHNEKVYIYIQEDPCPYQVVITGPKNAESGQYEYIVITNWAKFPLVTMTRDLAQFNANYRNELTQRFKDEGYIREFFEIIGNWMHQVDWTNCKALTPIAFISSIINQFITGML</sequence>
<accession>A0A1S0TX82</accession>
<proteinExistence type="predicted"/>
<dbReference type="AlphaFoldDB" id="A0A1S0TX82"/>
<dbReference type="GeneID" id="9944154"/>
<feature type="chain" id="PRO_5010225533" description="Lipocalin domain-containing protein" evidence="1">
    <location>
        <begin position="26"/>
        <end position="258"/>
    </location>
</feature>
<organism evidence="3">
    <name type="scientific">Loa loa</name>
    <name type="common">Eye worm</name>
    <name type="synonym">Filaria loa</name>
    <dbReference type="NCBI Taxonomy" id="7209"/>
    <lineage>
        <taxon>Eukaryota</taxon>
        <taxon>Metazoa</taxon>
        <taxon>Ecdysozoa</taxon>
        <taxon>Nematoda</taxon>
        <taxon>Chromadorea</taxon>
        <taxon>Rhabditida</taxon>
        <taxon>Spirurina</taxon>
        <taxon>Spiruromorpha</taxon>
        <taxon>Filarioidea</taxon>
        <taxon>Onchocercidae</taxon>
        <taxon>Loa</taxon>
    </lineage>
</organism>
<evidence type="ECO:0000313" key="3">
    <source>
        <dbReference type="EMBL" id="EFO21747.2"/>
    </source>
</evidence>
<feature type="domain" description="Lipocalin" evidence="2">
    <location>
        <begin position="131"/>
        <end position="246"/>
    </location>
</feature>
<dbReference type="EMBL" id="JH712150">
    <property type="protein sequence ID" value="EFO21747.2"/>
    <property type="molecule type" value="Genomic_DNA"/>
</dbReference>
<gene>
    <name evidence="3" type="ORF">LOAG_06737</name>
</gene>
<keyword evidence="1" id="KW-0732">Signal</keyword>
<dbReference type="PANTHER" id="PTHR37437:SF5">
    <property type="entry name" value="LIPOCALIN-RELATED PROTEIN"/>
    <property type="match status" value="1"/>
</dbReference>
<dbReference type="OrthoDB" id="5845413at2759"/>
<evidence type="ECO:0000259" key="2">
    <source>
        <dbReference type="Pfam" id="PF24976"/>
    </source>
</evidence>
<reference evidence="3" key="1">
    <citation type="submission" date="2012-04" db="EMBL/GenBank/DDBJ databases">
        <title>The Genome Sequence of Loa loa.</title>
        <authorList>
            <consortium name="The Broad Institute Genome Sequencing Platform"/>
            <consortium name="Broad Institute Genome Sequencing Center for Infectious Disease"/>
            <person name="Nutman T.B."/>
            <person name="Fink D.L."/>
            <person name="Russ C."/>
            <person name="Young S."/>
            <person name="Zeng Q."/>
            <person name="Gargeya S."/>
            <person name="Alvarado L."/>
            <person name="Berlin A."/>
            <person name="Chapman S.B."/>
            <person name="Chen Z."/>
            <person name="Freedman E."/>
            <person name="Gellesch M."/>
            <person name="Goldberg J."/>
            <person name="Griggs A."/>
            <person name="Gujja S."/>
            <person name="Heilman E.R."/>
            <person name="Heiman D."/>
            <person name="Howarth C."/>
            <person name="Mehta T."/>
            <person name="Neiman D."/>
            <person name="Pearson M."/>
            <person name="Roberts A."/>
            <person name="Saif S."/>
            <person name="Shea T."/>
            <person name="Shenoy N."/>
            <person name="Sisk P."/>
            <person name="Stolte C."/>
            <person name="Sykes S."/>
            <person name="White J."/>
            <person name="Yandava C."/>
            <person name="Haas B."/>
            <person name="Henn M.R."/>
            <person name="Nusbaum C."/>
            <person name="Birren B."/>
        </authorList>
    </citation>
    <scope>NUCLEOTIDE SEQUENCE [LARGE SCALE GENOMIC DNA]</scope>
</reference>
<dbReference type="KEGG" id="loa:LOAG_06737"/>
<protein>
    <recommendedName>
        <fullName evidence="2">Lipocalin domain-containing protein</fullName>
    </recommendedName>
</protein>
<dbReference type="PANTHER" id="PTHR37437">
    <property type="entry name" value="LIPOCALIN-RELATED PROTEIN-RELATED"/>
    <property type="match status" value="1"/>
</dbReference>
<dbReference type="InParanoid" id="A0A1S0TX82"/>
<dbReference type="InterPro" id="IPR056868">
    <property type="entry name" value="Lipocalin_dom_nem"/>
</dbReference>